<evidence type="ECO:0000313" key="2">
    <source>
        <dbReference type="EMBL" id="CAD8470306.1"/>
    </source>
</evidence>
<organism evidence="2">
    <name type="scientific">Hanusia phi</name>
    <dbReference type="NCBI Taxonomy" id="3032"/>
    <lineage>
        <taxon>Eukaryota</taxon>
        <taxon>Cryptophyceae</taxon>
        <taxon>Pyrenomonadales</taxon>
        <taxon>Geminigeraceae</taxon>
        <taxon>Hanusia</taxon>
    </lineage>
</organism>
<accession>A0A6T7N372</accession>
<dbReference type="Gene3D" id="3.40.30.10">
    <property type="entry name" value="Glutaredoxin"/>
    <property type="match status" value="1"/>
</dbReference>
<gene>
    <name evidence="2" type="ORF">HPHI1048_LOCUS2944</name>
    <name evidence="3" type="ORF">HPHI1048_LOCUS2945</name>
</gene>
<dbReference type="PROSITE" id="PS51352">
    <property type="entry name" value="THIOREDOXIN_2"/>
    <property type="match status" value="1"/>
</dbReference>
<proteinExistence type="predicted"/>
<dbReference type="AlphaFoldDB" id="A0A6T7N372"/>
<dbReference type="PANTHER" id="PTHR46472">
    <property type="entry name" value="NUCLEOREDOXIN"/>
    <property type="match status" value="1"/>
</dbReference>
<name>A0A6T7N372_9CRYP</name>
<dbReference type="GO" id="GO:0004791">
    <property type="term" value="F:thioredoxin-disulfide reductase (NADPH) activity"/>
    <property type="evidence" value="ECO:0007669"/>
    <property type="project" value="TreeGrafter"/>
</dbReference>
<protein>
    <recommendedName>
        <fullName evidence="1">Thioredoxin domain-containing protein</fullName>
    </recommendedName>
</protein>
<evidence type="ECO:0000259" key="1">
    <source>
        <dbReference type="PROSITE" id="PS51352"/>
    </source>
</evidence>
<dbReference type="GO" id="GO:0031397">
    <property type="term" value="P:negative regulation of protein ubiquitination"/>
    <property type="evidence" value="ECO:0007669"/>
    <property type="project" value="TreeGrafter"/>
</dbReference>
<dbReference type="GO" id="GO:0030178">
    <property type="term" value="P:negative regulation of Wnt signaling pathway"/>
    <property type="evidence" value="ECO:0007669"/>
    <property type="project" value="TreeGrafter"/>
</dbReference>
<dbReference type="InterPro" id="IPR036249">
    <property type="entry name" value="Thioredoxin-like_sf"/>
</dbReference>
<dbReference type="PANTHER" id="PTHR46472:SF1">
    <property type="entry name" value="NUCLEOREDOXIN"/>
    <property type="match status" value="1"/>
</dbReference>
<evidence type="ECO:0000313" key="3">
    <source>
        <dbReference type="EMBL" id="CAD8470308.1"/>
    </source>
</evidence>
<sequence>MVKDLQLMDKYFGNAKLINPQGHEVAASGLASNKLVGLYFSAHWCPPCRSFTPLLAETYRAMKSEGKEFEIVFLSSDQSESQFKEYYSQMPWLALPFAERSLKDKIASQIGVNGIPLLVLINPEDGKILTKEGRRVILEDRSGQQFPWEAARSAGGGSCSIQ</sequence>
<dbReference type="SUPFAM" id="SSF52833">
    <property type="entry name" value="Thioredoxin-like"/>
    <property type="match status" value="1"/>
</dbReference>
<dbReference type="InterPro" id="IPR013766">
    <property type="entry name" value="Thioredoxin_domain"/>
</dbReference>
<dbReference type="Pfam" id="PF13905">
    <property type="entry name" value="Thioredoxin_8"/>
    <property type="match status" value="1"/>
</dbReference>
<dbReference type="InterPro" id="IPR012336">
    <property type="entry name" value="Thioredoxin-like_fold"/>
</dbReference>
<feature type="domain" description="Thioredoxin" evidence="1">
    <location>
        <begin position="6"/>
        <end position="156"/>
    </location>
</feature>
<dbReference type="GO" id="GO:0005634">
    <property type="term" value="C:nucleus"/>
    <property type="evidence" value="ECO:0007669"/>
    <property type="project" value="TreeGrafter"/>
</dbReference>
<dbReference type="EMBL" id="HBEO01004113">
    <property type="protein sequence ID" value="CAD8470308.1"/>
    <property type="molecule type" value="Transcribed_RNA"/>
</dbReference>
<dbReference type="EMBL" id="HBEO01004112">
    <property type="protein sequence ID" value="CAD8470306.1"/>
    <property type="molecule type" value="Transcribed_RNA"/>
</dbReference>
<reference evidence="2" key="1">
    <citation type="submission" date="2021-01" db="EMBL/GenBank/DDBJ databases">
        <authorList>
            <person name="Corre E."/>
            <person name="Pelletier E."/>
            <person name="Niang G."/>
            <person name="Scheremetjew M."/>
            <person name="Finn R."/>
            <person name="Kale V."/>
            <person name="Holt S."/>
            <person name="Cochrane G."/>
            <person name="Meng A."/>
            <person name="Brown T."/>
            <person name="Cohen L."/>
        </authorList>
    </citation>
    <scope>NUCLEOTIDE SEQUENCE</scope>
    <source>
        <strain evidence="2">CCMP325</strain>
    </source>
</reference>